<evidence type="ECO:0000313" key="3">
    <source>
        <dbReference type="EMBL" id="BAD19805.1"/>
    </source>
</evidence>
<gene>
    <name evidence="2" type="ORF">OJ1113_G05.8</name>
    <name evidence="3" type="ORF">OSJNBa0011N12.38</name>
</gene>
<evidence type="ECO:0000313" key="4">
    <source>
        <dbReference type="Proteomes" id="UP000000763"/>
    </source>
</evidence>
<sequence length="127" mass="14390">MESAELEQRRRENLRRKLSGSGNTQGGAELAAAMTLGRPSVGYDPQEGETWRRCEAHGPVDLELCIHFVRLYNLLASKVKEELHGNCRSWGGWKCEHMSLGRRGRSEKVREESKIPSNPWTLTKLGE</sequence>
<evidence type="ECO:0000256" key="1">
    <source>
        <dbReference type="SAM" id="MobiDB-lite"/>
    </source>
</evidence>
<reference evidence="3" key="2">
    <citation type="submission" date="2002-07" db="EMBL/GenBank/DDBJ databases">
        <title>Oryza sativa nipponbare(GA3) genomic DNA, chromosome 2, BAC clone:OSJNBa0011N12.</title>
        <authorList>
            <person name="Sasaki T."/>
            <person name="Matsumoto T."/>
            <person name="Katayose Y."/>
        </authorList>
    </citation>
    <scope>NUCLEOTIDE SEQUENCE</scope>
</reference>
<feature type="region of interest" description="Disordered" evidence="1">
    <location>
        <begin position="1"/>
        <end position="44"/>
    </location>
</feature>
<proteinExistence type="predicted"/>
<reference evidence="4" key="4">
    <citation type="journal article" date="2008" name="Nucleic Acids Res.">
        <title>The rice annotation project database (RAP-DB): 2008 update.</title>
        <authorList>
            <consortium name="The rice annotation project (RAP)"/>
        </authorList>
    </citation>
    <scope>GENOME REANNOTATION</scope>
    <source>
        <strain evidence="4">cv. Nipponbare</strain>
    </source>
</reference>
<dbReference type="AlphaFoldDB" id="Q6K4Z9"/>
<feature type="region of interest" description="Disordered" evidence="1">
    <location>
        <begin position="100"/>
        <end position="127"/>
    </location>
</feature>
<accession>Q6K4Z9</accession>
<dbReference type="EMBL" id="AP005511">
    <property type="protein sequence ID" value="BAD19805.1"/>
    <property type="molecule type" value="Genomic_DNA"/>
</dbReference>
<reference evidence="4" key="3">
    <citation type="journal article" date="2005" name="Nature">
        <title>The map-based sequence of the rice genome.</title>
        <authorList>
            <consortium name="International rice genome sequencing project (IRGSP)"/>
            <person name="Matsumoto T."/>
            <person name="Wu J."/>
            <person name="Kanamori H."/>
            <person name="Katayose Y."/>
            <person name="Fujisawa M."/>
            <person name="Namiki N."/>
            <person name="Mizuno H."/>
            <person name="Yamamoto K."/>
            <person name="Antonio B.A."/>
            <person name="Baba T."/>
            <person name="Sakata K."/>
            <person name="Nagamura Y."/>
            <person name="Aoki H."/>
            <person name="Arikawa K."/>
            <person name="Arita K."/>
            <person name="Bito T."/>
            <person name="Chiden Y."/>
            <person name="Fujitsuka N."/>
            <person name="Fukunaka R."/>
            <person name="Hamada M."/>
            <person name="Harada C."/>
            <person name="Hayashi A."/>
            <person name="Hijishita S."/>
            <person name="Honda M."/>
            <person name="Hosokawa S."/>
            <person name="Ichikawa Y."/>
            <person name="Idonuma A."/>
            <person name="Iijima M."/>
            <person name="Ikeda M."/>
            <person name="Ikeno M."/>
            <person name="Ito K."/>
            <person name="Ito S."/>
            <person name="Ito T."/>
            <person name="Ito Y."/>
            <person name="Ito Y."/>
            <person name="Iwabuchi A."/>
            <person name="Kamiya K."/>
            <person name="Karasawa W."/>
            <person name="Kurita K."/>
            <person name="Katagiri S."/>
            <person name="Kikuta A."/>
            <person name="Kobayashi H."/>
            <person name="Kobayashi N."/>
            <person name="Machita K."/>
            <person name="Maehara T."/>
            <person name="Masukawa M."/>
            <person name="Mizubayashi T."/>
            <person name="Mukai Y."/>
            <person name="Nagasaki H."/>
            <person name="Nagata Y."/>
            <person name="Naito S."/>
            <person name="Nakashima M."/>
            <person name="Nakama Y."/>
            <person name="Nakamichi Y."/>
            <person name="Nakamura M."/>
            <person name="Meguro A."/>
            <person name="Negishi M."/>
            <person name="Ohta I."/>
            <person name="Ohta T."/>
            <person name="Okamoto M."/>
            <person name="Ono N."/>
            <person name="Saji S."/>
            <person name="Sakaguchi M."/>
            <person name="Sakai K."/>
            <person name="Shibata M."/>
            <person name="Shimokawa T."/>
            <person name="Song J."/>
            <person name="Takazaki Y."/>
            <person name="Terasawa K."/>
            <person name="Tsugane M."/>
            <person name="Tsuji K."/>
            <person name="Ueda S."/>
            <person name="Waki K."/>
            <person name="Yamagata H."/>
            <person name="Yamamoto M."/>
            <person name="Yamamoto S."/>
            <person name="Yamane H."/>
            <person name="Yoshiki S."/>
            <person name="Yoshihara R."/>
            <person name="Yukawa K."/>
            <person name="Zhong H."/>
            <person name="Yano M."/>
            <person name="Yuan Q."/>
            <person name="Ouyang S."/>
            <person name="Liu J."/>
            <person name="Jones K.M."/>
            <person name="Gansberger K."/>
            <person name="Moffat K."/>
            <person name="Hill J."/>
            <person name="Bera J."/>
            <person name="Fadrosh D."/>
            <person name="Jin S."/>
            <person name="Johri S."/>
            <person name="Kim M."/>
            <person name="Overton L."/>
            <person name="Reardon M."/>
            <person name="Tsitrin T."/>
            <person name="Vuong H."/>
            <person name="Weaver B."/>
            <person name="Ciecko A."/>
            <person name="Tallon L."/>
            <person name="Jackson J."/>
            <person name="Pai G."/>
            <person name="Aken S.V."/>
            <person name="Utterback T."/>
            <person name="Reidmuller S."/>
            <person name="Feldblyum T."/>
            <person name="Hsiao J."/>
            <person name="Zismann V."/>
            <person name="Iobst S."/>
            <person name="de Vazeille A.R."/>
            <person name="Buell C.R."/>
            <person name="Ying K."/>
            <person name="Li Y."/>
            <person name="Lu T."/>
            <person name="Huang Y."/>
            <person name="Zhao Q."/>
            <person name="Feng Q."/>
            <person name="Zhang L."/>
            <person name="Zhu J."/>
            <person name="Weng Q."/>
            <person name="Mu J."/>
            <person name="Lu Y."/>
            <person name="Fan D."/>
            <person name="Liu Y."/>
            <person name="Guan J."/>
            <person name="Zhang Y."/>
            <person name="Yu S."/>
            <person name="Liu X."/>
            <person name="Zhang Y."/>
            <person name="Hong G."/>
            <person name="Han B."/>
            <person name="Choisne N."/>
            <person name="Demange N."/>
            <person name="Orjeda G."/>
            <person name="Samain S."/>
            <person name="Cattolico L."/>
            <person name="Pelletier E."/>
            <person name="Couloux A."/>
            <person name="Segurens B."/>
            <person name="Wincker P."/>
            <person name="D'Hont A."/>
            <person name="Scarpelli C."/>
            <person name="Weissenbach J."/>
            <person name="Salanoubat M."/>
            <person name="Quetier F."/>
            <person name="Yu Y."/>
            <person name="Kim H.R."/>
            <person name="Rambo T."/>
            <person name="Currie J."/>
            <person name="Collura K."/>
            <person name="Luo M."/>
            <person name="Yang T."/>
            <person name="Ammiraju J.S.S."/>
            <person name="Engler F."/>
            <person name="Soderlund C."/>
            <person name="Wing R.A."/>
            <person name="Palmer L.E."/>
            <person name="de la Bastide M."/>
            <person name="Spiegel L."/>
            <person name="Nascimento L."/>
            <person name="Zutavern T."/>
            <person name="O'Shaughnessy A."/>
            <person name="Dike S."/>
            <person name="Dedhia N."/>
            <person name="Preston R."/>
            <person name="Balija V."/>
            <person name="McCombie W.R."/>
            <person name="Chow T."/>
            <person name="Chen H."/>
            <person name="Chung M."/>
            <person name="Chen C."/>
            <person name="Shaw J."/>
            <person name="Wu H."/>
            <person name="Hsiao K."/>
            <person name="Chao Y."/>
            <person name="Chu M."/>
            <person name="Cheng C."/>
            <person name="Hour A."/>
            <person name="Lee P."/>
            <person name="Lin S."/>
            <person name="Lin Y."/>
            <person name="Liou J."/>
            <person name="Liu S."/>
            <person name="Hsing Y."/>
            <person name="Raghuvanshi S."/>
            <person name="Mohanty A."/>
            <person name="Bharti A.K."/>
            <person name="Gaur A."/>
            <person name="Gupta V."/>
            <person name="Kumar D."/>
            <person name="Ravi V."/>
            <person name="Vij S."/>
            <person name="Kapur A."/>
            <person name="Khurana P."/>
            <person name="Khurana P."/>
            <person name="Khurana J.P."/>
            <person name="Tyagi A.K."/>
            <person name="Gaikwad K."/>
            <person name="Singh A."/>
            <person name="Dalal V."/>
            <person name="Srivastava S."/>
            <person name="Dixit A."/>
            <person name="Pal A.K."/>
            <person name="Ghazi I.A."/>
            <person name="Yadav M."/>
            <person name="Pandit A."/>
            <person name="Bhargava A."/>
            <person name="Sureshbabu K."/>
            <person name="Batra K."/>
            <person name="Sharma T.R."/>
            <person name="Mohapatra T."/>
            <person name="Singh N.K."/>
            <person name="Messing J."/>
            <person name="Nelson A.B."/>
            <person name="Fuks G."/>
            <person name="Kavchok S."/>
            <person name="Keizer G."/>
            <person name="Linton E."/>
            <person name="Llaca V."/>
            <person name="Song R."/>
            <person name="Tanyolac B."/>
            <person name="Young S."/>
            <person name="Ho-Il K."/>
            <person name="Hahn J.H."/>
            <person name="Sangsakoo G."/>
            <person name="Vanavichit A."/>
            <person name="de Mattos Luiz.A.T."/>
            <person name="Zimmer P.D."/>
            <person name="Malone G."/>
            <person name="Dellagostin O."/>
            <person name="de Oliveira A.C."/>
            <person name="Bevan M."/>
            <person name="Bancroft I."/>
            <person name="Minx P."/>
            <person name="Cordum H."/>
            <person name="Wilson R."/>
            <person name="Cheng Z."/>
            <person name="Jin W."/>
            <person name="Jiang J."/>
            <person name="Leong S.A."/>
            <person name="Iwama H."/>
            <person name="Gojobori T."/>
            <person name="Itoh T."/>
            <person name="Niimura Y."/>
            <person name="Fujii Y."/>
            <person name="Habara T."/>
            <person name="Sakai H."/>
            <person name="Sato Y."/>
            <person name="Wilson G."/>
            <person name="Kumar K."/>
            <person name="McCouch S."/>
            <person name="Juretic N."/>
            <person name="Hoen D."/>
            <person name="Wright S."/>
            <person name="Bruskiewich R."/>
            <person name="Bureau T."/>
            <person name="Miyao A."/>
            <person name="Hirochika H."/>
            <person name="Nishikawa T."/>
            <person name="Kadowaki K."/>
            <person name="Sugiura M."/>
            <person name="Burr B."/>
            <person name="Sasaki T."/>
        </authorList>
    </citation>
    <scope>NUCLEOTIDE SEQUENCE [LARGE SCALE GENOMIC DNA]</scope>
    <source>
        <strain evidence="4">cv. Nipponbare</strain>
    </source>
</reference>
<evidence type="ECO:0000313" key="2">
    <source>
        <dbReference type="EMBL" id="BAD19152.1"/>
    </source>
</evidence>
<feature type="compositionally biased region" description="Basic and acidic residues" evidence="1">
    <location>
        <begin position="1"/>
        <end position="11"/>
    </location>
</feature>
<feature type="compositionally biased region" description="Basic and acidic residues" evidence="1">
    <location>
        <begin position="100"/>
        <end position="114"/>
    </location>
</feature>
<reference evidence="2" key="1">
    <citation type="submission" date="2001-08" db="EMBL/GenBank/DDBJ databases">
        <title>Oryza sativa nipponbare(GA3) genomic DNA, chromosome 2, BAC clone:OJ1113_G05.</title>
        <authorList>
            <person name="Sasaki T."/>
            <person name="Matsumoto T."/>
            <person name="Yamamoto K."/>
        </authorList>
    </citation>
    <scope>NUCLEOTIDE SEQUENCE</scope>
</reference>
<organism evidence="3 4">
    <name type="scientific">Oryza sativa subsp. japonica</name>
    <name type="common">Rice</name>
    <dbReference type="NCBI Taxonomy" id="39947"/>
    <lineage>
        <taxon>Eukaryota</taxon>
        <taxon>Viridiplantae</taxon>
        <taxon>Streptophyta</taxon>
        <taxon>Embryophyta</taxon>
        <taxon>Tracheophyta</taxon>
        <taxon>Spermatophyta</taxon>
        <taxon>Magnoliopsida</taxon>
        <taxon>Liliopsida</taxon>
        <taxon>Poales</taxon>
        <taxon>Poaceae</taxon>
        <taxon>BOP clade</taxon>
        <taxon>Oryzoideae</taxon>
        <taxon>Oryzeae</taxon>
        <taxon>Oryzinae</taxon>
        <taxon>Oryza</taxon>
        <taxon>Oryza sativa</taxon>
    </lineage>
</organism>
<protein>
    <submittedName>
        <fullName evidence="3">Uncharacterized protein</fullName>
    </submittedName>
</protein>
<dbReference type="EMBL" id="AP004018">
    <property type="protein sequence ID" value="BAD19152.1"/>
    <property type="molecule type" value="Genomic_DNA"/>
</dbReference>
<dbReference type="Proteomes" id="UP000000763">
    <property type="component" value="Chromosome 2"/>
</dbReference>
<name>Q6K4Z9_ORYSJ</name>